<dbReference type="OrthoDB" id="9810236at2"/>
<dbReference type="InterPro" id="IPR027417">
    <property type="entry name" value="P-loop_NTPase"/>
</dbReference>
<evidence type="ECO:0000256" key="3">
    <source>
        <dbReference type="ARBA" id="ARBA00022723"/>
    </source>
</evidence>
<dbReference type="Pfam" id="PF18019">
    <property type="entry name" value="Cas3_HD"/>
    <property type="match status" value="1"/>
</dbReference>
<keyword evidence="3" id="KW-0479">Metal-binding</keyword>
<evidence type="ECO:0000259" key="6">
    <source>
        <dbReference type="PROSITE" id="PS51643"/>
    </source>
</evidence>
<dbReference type="AlphaFoldDB" id="A0A221KAW2"/>
<protein>
    <submittedName>
        <fullName evidence="7">CRISPR-associated protein Cas3</fullName>
    </submittedName>
</protein>
<dbReference type="Gene3D" id="3.40.50.300">
    <property type="entry name" value="P-loop containing nucleotide triphosphate hydrolases"/>
    <property type="match status" value="1"/>
</dbReference>
<evidence type="ECO:0000313" key="8">
    <source>
        <dbReference type="Proteomes" id="UP000199729"/>
    </source>
</evidence>
<dbReference type="KEGG" id="vff:VITFI_CDS0395"/>
<reference evidence="7 8" key="1">
    <citation type="submission" date="2017-07" db="EMBL/GenBank/DDBJ databases">
        <title>Complete Genome Sequence of the cosmetic ferment Vitreoscilla filiformis (ATCC15551).</title>
        <authorList>
            <person name="Contreras S."/>
            <person name="Sagory-Zalkind P."/>
            <person name="Blanquart H."/>
            <person name="Iltis A."/>
            <person name="Morand S.C."/>
        </authorList>
    </citation>
    <scope>NUCLEOTIDE SEQUENCE [LARGE SCALE GENOMIC DNA]</scope>
    <source>
        <strain evidence="7 8">ATCC 15551</strain>
    </source>
</reference>
<sequence length="627" mass="68816">MDFFKHWGKARPVAEAATSHHLLVYHSLDVAAVGAAWLERSAHLLHWMAQTAGLPAPALLDWLTFWLALHDIGKFATPFQAQRPDLVQTLQGRSVAAPALGAPRHDSLGLSAWQKWLAPLAVQERWWGEAAADHDMAPWAHAVTGHHGQPGRPDLATVTRYFSTADQTSLIAFAQAMRHLFITPSVMAAVCATEPEDFEVRSQRLSWWVAGVAVLADWIGSNTEFFPYEAQPDTSLARYWQQACARAHRALDQTGVLPAACPQEQPWARLFPHIHQPSALQAWAQHTALSQGPQLHLLEDVTGAGKTEAAVMLAHRLMANGSADGYFIGLPTMATANAMYQRLVDVHVRLFASDASLTLAHGRKDLVEMFAASVLRAGKAEADPAQQDDSATTRCTRWLADHNKRALLAPAGVGTVDQALLAVLQNKHQSLRLLGLFRKVLIVDEVHACDAYMQRTLEVLLRCHAASGGSAILLSATLPQGMKQRLFDAYAQGCGAQRPALIERAYPLITSWPGAPGAVSSNRCEEVAVPTRSAMCAALCRFVTPPILTRCWPTSPKRLRRGSAWAGFATPSATRWRPRLCCVSGWHRRASRCFMPVSRWGIGWTSKPRCWRTWALAVARHNDVAGC</sequence>
<dbReference type="NCBIfam" id="TIGR01596">
    <property type="entry name" value="cas3_HD"/>
    <property type="match status" value="1"/>
</dbReference>
<dbReference type="PROSITE" id="PS51643">
    <property type="entry name" value="HD_CAS3"/>
    <property type="match status" value="1"/>
</dbReference>
<name>A0A221KAW2_VITFI</name>
<evidence type="ECO:0000256" key="4">
    <source>
        <dbReference type="ARBA" id="ARBA00022801"/>
    </source>
</evidence>
<dbReference type="GO" id="GO:0046872">
    <property type="term" value="F:metal ion binding"/>
    <property type="evidence" value="ECO:0007669"/>
    <property type="project" value="UniProtKB-KW"/>
</dbReference>
<dbReference type="EMBL" id="CP022423">
    <property type="protein sequence ID" value="ASM76174.1"/>
    <property type="molecule type" value="Genomic_DNA"/>
</dbReference>
<evidence type="ECO:0000313" key="7">
    <source>
        <dbReference type="EMBL" id="ASM76174.1"/>
    </source>
</evidence>
<dbReference type="SMART" id="SM00487">
    <property type="entry name" value="DEXDc"/>
    <property type="match status" value="1"/>
</dbReference>
<dbReference type="Proteomes" id="UP000199729">
    <property type="component" value="Chromosome"/>
</dbReference>
<feature type="domain" description="HD Cas3-type" evidence="6">
    <location>
        <begin position="16"/>
        <end position="219"/>
    </location>
</feature>
<dbReference type="InterPro" id="IPR038257">
    <property type="entry name" value="CRISPR-assoc_Cas3_HD_sf"/>
</dbReference>
<dbReference type="GO" id="GO:0051607">
    <property type="term" value="P:defense response to virus"/>
    <property type="evidence" value="ECO:0007669"/>
    <property type="project" value="UniProtKB-KW"/>
</dbReference>
<evidence type="ECO:0000256" key="2">
    <source>
        <dbReference type="ARBA" id="ARBA00009046"/>
    </source>
</evidence>
<dbReference type="InterPro" id="IPR014001">
    <property type="entry name" value="Helicase_ATP-bd"/>
</dbReference>
<accession>A0A221KAW2</accession>
<comment type="similarity">
    <text evidence="2">In the central section; belongs to the CRISPR-associated helicase Cas3 family.</text>
</comment>
<dbReference type="CDD" id="cd09641">
    <property type="entry name" value="Cas3''_I"/>
    <property type="match status" value="1"/>
</dbReference>
<keyword evidence="4" id="KW-0378">Hydrolase</keyword>
<gene>
    <name evidence="7" type="ORF">VITFI_CDS0395</name>
</gene>
<keyword evidence="5" id="KW-0051">Antiviral defense</keyword>
<dbReference type="CDD" id="cd17930">
    <property type="entry name" value="DEXHc_cas3"/>
    <property type="match status" value="1"/>
</dbReference>
<dbReference type="Gene3D" id="1.10.3210.30">
    <property type="match status" value="1"/>
</dbReference>
<dbReference type="InterPro" id="IPR006483">
    <property type="entry name" value="CRISPR-assoc_Cas3_HD"/>
</dbReference>
<comment type="similarity">
    <text evidence="1">In the N-terminal section; belongs to the CRISPR-associated nuclease Cas3-HD family.</text>
</comment>
<evidence type="ECO:0000256" key="1">
    <source>
        <dbReference type="ARBA" id="ARBA00006847"/>
    </source>
</evidence>
<dbReference type="GO" id="GO:0016787">
    <property type="term" value="F:hydrolase activity"/>
    <property type="evidence" value="ECO:0007669"/>
    <property type="project" value="UniProtKB-KW"/>
</dbReference>
<evidence type="ECO:0000256" key="5">
    <source>
        <dbReference type="ARBA" id="ARBA00023118"/>
    </source>
</evidence>
<keyword evidence="8" id="KW-1185">Reference proteome</keyword>
<organism evidence="7 8">
    <name type="scientific">Vitreoscilla filiformis</name>
    <dbReference type="NCBI Taxonomy" id="63"/>
    <lineage>
        <taxon>Bacteria</taxon>
        <taxon>Pseudomonadati</taxon>
        <taxon>Pseudomonadota</taxon>
        <taxon>Betaproteobacteria</taxon>
        <taxon>Neisseriales</taxon>
        <taxon>Neisseriaceae</taxon>
        <taxon>Vitreoscilla</taxon>
    </lineage>
</organism>
<proteinExistence type="inferred from homology"/>
<dbReference type="SUPFAM" id="SSF52540">
    <property type="entry name" value="P-loop containing nucleoside triphosphate hydrolases"/>
    <property type="match status" value="1"/>
</dbReference>